<dbReference type="SUPFAM" id="SSF52172">
    <property type="entry name" value="CheY-like"/>
    <property type="match status" value="1"/>
</dbReference>
<name>A0ABV7EVE3_9GAMM</name>
<sequence>MSRTELAPYFHPTQIVLVDDDIDFLGNLSLQLEADLPYLLFDSTHKALSYINDRKADHRSRQRFFRVSEGPGDERQVVIDTESIVREMHFSNRFSQISVAMVDYAMPQMNGLEFCRRIENPHIKKILFTGVATESDAVEAFNTGVIDRFIRKSERHVYDHLNSTIRELQQAHIRDTFAAASDVLDVAAPALLADPEIIALMDDLRTRYRIVEYYLVSEPTGFLLVDGEGHLYRLVLSSPADREFQVKRAKAANAPSDCLKILARGEALLDPAVLDAAAARSDILRHWPRYARGAVALKSDPSCRWAVFDQRDVEGAPAAPQSTFSRYLEWLDTVGYSLM</sequence>
<comment type="caution">
    <text evidence="3">The sequence shown here is derived from an EMBL/GenBank/DDBJ whole genome shotgun (WGS) entry which is preliminary data.</text>
</comment>
<dbReference type="PROSITE" id="PS50110">
    <property type="entry name" value="RESPONSE_REGULATORY"/>
    <property type="match status" value="1"/>
</dbReference>
<keyword evidence="4" id="KW-1185">Reference proteome</keyword>
<dbReference type="Pfam" id="PF00072">
    <property type="entry name" value="Response_reg"/>
    <property type="match status" value="1"/>
</dbReference>
<feature type="domain" description="Response regulatory" evidence="2">
    <location>
        <begin position="14"/>
        <end position="166"/>
    </location>
</feature>
<organism evidence="3 4">
    <name type="scientific">Salinisphaera aquimarina</name>
    <dbReference type="NCBI Taxonomy" id="2094031"/>
    <lineage>
        <taxon>Bacteria</taxon>
        <taxon>Pseudomonadati</taxon>
        <taxon>Pseudomonadota</taxon>
        <taxon>Gammaproteobacteria</taxon>
        <taxon>Salinisphaerales</taxon>
        <taxon>Salinisphaeraceae</taxon>
        <taxon>Salinisphaera</taxon>
    </lineage>
</organism>
<evidence type="ECO:0000313" key="3">
    <source>
        <dbReference type="EMBL" id="MFC3105899.1"/>
    </source>
</evidence>
<feature type="modified residue" description="4-aspartylphosphate" evidence="1">
    <location>
        <position position="103"/>
    </location>
</feature>
<protein>
    <submittedName>
        <fullName evidence="3">Response regulator</fullName>
    </submittedName>
</protein>
<evidence type="ECO:0000259" key="2">
    <source>
        <dbReference type="PROSITE" id="PS50110"/>
    </source>
</evidence>
<dbReference type="EMBL" id="JBHRSS010000009">
    <property type="protein sequence ID" value="MFC3105899.1"/>
    <property type="molecule type" value="Genomic_DNA"/>
</dbReference>
<evidence type="ECO:0000313" key="4">
    <source>
        <dbReference type="Proteomes" id="UP001595462"/>
    </source>
</evidence>
<accession>A0ABV7EVE3</accession>
<evidence type="ECO:0000256" key="1">
    <source>
        <dbReference type="PROSITE-ProRule" id="PRU00169"/>
    </source>
</evidence>
<dbReference type="RefSeq" id="WP_380691456.1">
    <property type="nucleotide sequence ID" value="NZ_JBHRSS010000009.1"/>
</dbReference>
<dbReference type="InterPro" id="IPR001789">
    <property type="entry name" value="Sig_transdc_resp-reg_receiver"/>
</dbReference>
<dbReference type="Gene3D" id="3.40.50.2300">
    <property type="match status" value="1"/>
</dbReference>
<dbReference type="Proteomes" id="UP001595462">
    <property type="component" value="Unassembled WGS sequence"/>
</dbReference>
<reference evidence="4" key="1">
    <citation type="journal article" date="2019" name="Int. J. Syst. Evol. Microbiol.">
        <title>The Global Catalogue of Microorganisms (GCM) 10K type strain sequencing project: providing services to taxonomists for standard genome sequencing and annotation.</title>
        <authorList>
            <consortium name="The Broad Institute Genomics Platform"/>
            <consortium name="The Broad Institute Genome Sequencing Center for Infectious Disease"/>
            <person name="Wu L."/>
            <person name="Ma J."/>
        </authorList>
    </citation>
    <scope>NUCLEOTIDE SEQUENCE [LARGE SCALE GENOMIC DNA]</scope>
    <source>
        <strain evidence="4">KCTC 52640</strain>
    </source>
</reference>
<keyword evidence="1" id="KW-0597">Phosphoprotein</keyword>
<gene>
    <name evidence="3" type="ORF">ACFOSU_18675</name>
</gene>
<proteinExistence type="predicted"/>
<dbReference type="InterPro" id="IPR011006">
    <property type="entry name" value="CheY-like_superfamily"/>
</dbReference>